<accession>A0A8H7B7T1</accession>
<dbReference type="Proteomes" id="UP000596902">
    <property type="component" value="Unassembled WGS sequence"/>
</dbReference>
<evidence type="ECO:0000313" key="2">
    <source>
        <dbReference type="Proteomes" id="UP000596902"/>
    </source>
</evidence>
<dbReference type="RefSeq" id="XP_038788959.1">
    <property type="nucleotide sequence ID" value="XM_038927681.1"/>
</dbReference>
<comment type="caution">
    <text evidence="1">The sequence shown here is derived from an EMBL/GenBank/DDBJ whole genome shotgun (WGS) entry which is preliminary data.</text>
</comment>
<name>A0A8H7B7T1_9PLEO</name>
<reference evidence="1" key="2">
    <citation type="submission" date="2020-08" db="EMBL/GenBank/DDBJ databases">
        <title>Draft Genome Sequence of Cumin Blight Pathogen Alternaria burnsii.</title>
        <authorList>
            <person name="Feng Z."/>
        </authorList>
    </citation>
    <scope>NUCLEOTIDE SEQUENCE</scope>
    <source>
        <strain evidence="1">CBS107.38</strain>
    </source>
</reference>
<organism evidence="1 2">
    <name type="scientific">Alternaria burnsii</name>
    <dbReference type="NCBI Taxonomy" id="1187904"/>
    <lineage>
        <taxon>Eukaryota</taxon>
        <taxon>Fungi</taxon>
        <taxon>Dikarya</taxon>
        <taxon>Ascomycota</taxon>
        <taxon>Pezizomycotina</taxon>
        <taxon>Dothideomycetes</taxon>
        <taxon>Pleosporomycetidae</taxon>
        <taxon>Pleosporales</taxon>
        <taxon>Pleosporineae</taxon>
        <taxon>Pleosporaceae</taxon>
        <taxon>Alternaria</taxon>
        <taxon>Alternaria sect. Alternaria</taxon>
    </lineage>
</organism>
<evidence type="ECO:0000313" key="1">
    <source>
        <dbReference type="EMBL" id="KAF7678886.1"/>
    </source>
</evidence>
<keyword evidence="2" id="KW-1185">Reference proteome</keyword>
<dbReference type="GeneID" id="62200859"/>
<dbReference type="AlphaFoldDB" id="A0A8H7B7T1"/>
<protein>
    <submittedName>
        <fullName evidence="1">Uncharacterized protein</fullName>
    </submittedName>
</protein>
<sequence length="71" mass="7783">MVESRRRAWKVGRRAAHTIGRPSSAALRCKPRSFLASQLALVPKPHPCLVTAALLMAVFYPLSPHSPPMPP</sequence>
<reference evidence="1" key="1">
    <citation type="submission" date="2020-01" db="EMBL/GenBank/DDBJ databases">
        <authorList>
            <person name="Feng Z.H.Z."/>
        </authorList>
    </citation>
    <scope>NUCLEOTIDE SEQUENCE</scope>
    <source>
        <strain evidence="1">CBS107.38</strain>
    </source>
</reference>
<gene>
    <name evidence="1" type="ORF">GT037_002634</name>
</gene>
<proteinExistence type="predicted"/>
<dbReference type="EMBL" id="JAAABM010000003">
    <property type="protein sequence ID" value="KAF7678886.1"/>
    <property type="molecule type" value="Genomic_DNA"/>
</dbReference>